<gene>
    <name evidence="2" type="ORF">Q765_06985</name>
</gene>
<feature type="domain" description="CinA C-terminal" evidence="1">
    <location>
        <begin position="9"/>
        <end position="156"/>
    </location>
</feature>
<dbReference type="EMBL" id="JRLX01000005">
    <property type="protein sequence ID" value="KGO87403.1"/>
    <property type="molecule type" value="Genomic_DNA"/>
</dbReference>
<dbReference type="InterPro" id="IPR036653">
    <property type="entry name" value="CinA-like_C"/>
</dbReference>
<dbReference type="Gene3D" id="3.90.950.20">
    <property type="entry name" value="CinA-like"/>
    <property type="match status" value="1"/>
</dbReference>
<dbReference type="SUPFAM" id="SSF142433">
    <property type="entry name" value="CinA-like"/>
    <property type="match status" value="1"/>
</dbReference>
<organism evidence="2 3">
    <name type="scientific">Flavobacterium rivuli WB 3.3-2 = DSM 21788</name>
    <dbReference type="NCBI Taxonomy" id="1121895"/>
    <lineage>
        <taxon>Bacteria</taxon>
        <taxon>Pseudomonadati</taxon>
        <taxon>Bacteroidota</taxon>
        <taxon>Flavobacteriia</taxon>
        <taxon>Flavobacteriales</taxon>
        <taxon>Flavobacteriaceae</taxon>
        <taxon>Flavobacterium</taxon>
    </lineage>
</organism>
<sequence>MPVEEIMICSKHIADKNLKIAFAESASAGWMASEFALTPYSGDILLGGIVCYDACTKEELFEVPKKVIDKYTPESAEVTRLLAEKLDKFFKCDIAVAVTGLTTPGGSETPDKPVGTMFIHILLPAGKYCAHREVFEGTQKEIIGQAIQRTGQLLTELVENYEVPQMAELKKL</sequence>
<evidence type="ECO:0000313" key="3">
    <source>
        <dbReference type="Proteomes" id="UP000030152"/>
    </source>
</evidence>
<dbReference type="eggNOG" id="COG1546">
    <property type="taxonomic scope" value="Bacteria"/>
</dbReference>
<name>A0A0A2M7F0_9FLAO</name>
<dbReference type="NCBIfam" id="TIGR00199">
    <property type="entry name" value="PncC_domain"/>
    <property type="match status" value="1"/>
</dbReference>
<protein>
    <submittedName>
        <fullName evidence="2">Damage-inducible protein CinA</fullName>
    </submittedName>
</protein>
<dbReference type="InterPro" id="IPR008136">
    <property type="entry name" value="CinA_C"/>
</dbReference>
<evidence type="ECO:0000313" key="2">
    <source>
        <dbReference type="EMBL" id="KGO87403.1"/>
    </source>
</evidence>
<evidence type="ECO:0000259" key="1">
    <source>
        <dbReference type="Pfam" id="PF02464"/>
    </source>
</evidence>
<dbReference type="Proteomes" id="UP000030152">
    <property type="component" value="Unassembled WGS sequence"/>
</dbReference>
<reference evidence="2 3" key="1">
    <citation type="submission" date="2013-09" db="EMBL/GenBank/DDBJ databases">
        <authorList>
            <person name="Zeng Z."/>
            <person name="Chen C."/>
        </authorList>
    </citation>
    <scope>NUCLEOTIDE SEQUENCE [LARGE SCALE GENOMIC DNA]</scope>
    <source>
        <strain evidence="2 3">WB 3.3-2</strain>
    </source>
</reference>
<dbReference type="AlphaFoldDB" id="A0A0A2M7F0"/>
<proteinExistence type="predicted"/>
<accession>A0A0A2M7F0</accession>
<keyword evidence="3" id="KW-1185">Reference proteome</keyword>
<dbReference type="Pfam" id="PF02464">
    <property type="entry name" value="CinA"/>
    <property type="match status" value="1"/>
</dbReference>
<dbReference type="OrthoDB" id="6659578at2"/>
<dbReference type="STRING" id="1121895.GCA_000378485_02323"/>
<comment type="caution">
    <text evidence="2">The sequence shown here is derived from an EMBL/GenBank/DDBJ whole genome shotgun (WGS) entry which is preliminary data.</text>
</comment>